<reference evidence="1" key="1">
    <citation type="submission" date="2022-07" db="EMBL/GenBank/DDBJ databases">
        <authorList>
            <person name="Jung M.-Y."/>
            <person name="Lee M."/>
        </authorList>
    </citation>
    <scope>NUCLEOTIDE SEQUENCE</scope>
    <source>
        <strain evidence="1">S8</strain>
    </source>
</reference>
<protein>
    <recommendedName>
        <fullName evidence="3">YolD-like family protein</fullName>
    </recommendedName>
</protein>
<organism evidence="1 2">
    <name type="scientific">Granulicatella seriolae</name>
    <dbReference type="NCBI Taxonomy" id="2967226"/>
    <lineage>
        <taxon>Bacteria</taxon>
        <taxon>Bacillati</taxon>
        <taxon>Bacillota</taxon>
        <taxon>Bacilli</taxon>
        <taxon>Lactobacillales</taxon>
        <taxon>Carnobacteriaceae</taxon>
        <taxon>Granulicatella</taxon>
    </lineage>
</organism>
<reference evidence="1" key="2">
    <citation type="journal article" date="2023" name="Curr. Microbiol.">
        <title>Granulicatella seriolae sp. nov., a Novel Facultative Anaerobe Isolated from Yellowtail Marine Fish.</title>
        <authorList>
            <person name="Lee M."/>
            <person name="Choi Y.J."/>
            <person name="Farooq A."/>
            <person name="Jeong J.B."/>
            <person name="Jung M.Y."/>
        </authorList>
    </citation>
    <scope>NUCLEOTIDE SEQUENCE</scope>
    <source>
        <strain evidence="1">S8</strain>
    </source>
</reference>
<dbReference type="Proteomes" id="UP001059480">
    <property type="component" value="Unassembled WGS sequence"/>
</dbReference>
<evidence type="ECO:0008006" key="3">
    <source>
        <dbReference type="Google" id="ProtNLM"/>
    </source>
</evidence>
<dbReference type="RefSeq" id="WP_256944291.1">
    <property type="nucleotide sequence ID" value="NZ_JANHNZ010000001.1"/>
</dbReference>
<evidence type="ECO:0000313" key="2">
    <source>
        <dbReference type="Proteomes" id="UP001059480"/>
    </source>
</evidence>
<proteinExistence type="predicted"/>
<keyword evidence="2" id="KW-1185">Reference proteome</keyword>
<accession>A0ABT1WKW3</accession>
<evidence type="ECO:0000313" key="1">
    <source>
        <dbReference type="EMBL" id="MCQ9209182.1"/>
    </source>
</evidence>
<comment type="caution">
    <text evidence="1">The sequence shown here is derived from an EMBL/GenBank/DDBJ whole genome shotgun (WGS) entry which is preliminary data.</text>
</comment>
<reference evidence="1" key="3">
    <citation type="journal article" date="2023" name="Microbiol. Resour. Announc.">
        <title>Draft Genome Sequence of Granulicatella sp. Strain S8, Isolated from a Marine Fish, Seriola quinqueradiata.</title>
        <authorList>
            <person name="Lee M."/>
            <person name="Farooq A."/>
            <person name="Jeong J.B."/>
            <person name="Jung M.Y."/>
        </authorList>
    </citation>
    <scope>NUCLEOTIDE SEQUENCE</scope>
    <source>
        <strain evidence="1">S8</strain>
    </source>
</reference>
<dbReference type="EMBL" id="JANHNZ010000001">
    <property type="protein sequence ID" value="MCQ9209182.1"/>
    <property type="molecule type" value="Genomic_DNA"/>
</dbReference>
<name>A0ABT1WKW3_9LACT</name>
<gene>
    <name evidence="1" type="ORF">NPA36_01200</name>
</gene>
<sequence>MSVDRNYLPYKSAREYQDRNMAKWMGFFLSEHSSALNEPGQLIDFKNALSLGEKVLLLNQAYTNKLTVNFNYVENEKIKIITGSINQVSMEEISIRTKENYYLVKVDDLINISLAEAIDSEN</sequence>